<reference evidence="2 3" key="1">
    <citation type="submission" date="2021-01" db="EMBL/GenBank/DDBJ databases">
        <title>Tumebacillus sp. strain ITR2 16S ribosomal RNA gene Genome sequencing and assembly.</title>
        <authorList>
            <person name="Kang M."/>
        </authorList>
    </citation>
    <scope>NUCLEOTIDE SEQUENCE [LARGE SCALE GENOMIC DNA]</scope>
    <source>
        <strain evidence="2 3">ITR2</strain>
    </source>
</reference>
<dbReference type="SUPFAM" id="SSF53474">
    <property type="entry name" value="alpha/beta-Hydrolases"/>
    <property type="match status" value="1"/>
</dbReference>
<protein>
    <submittedName>
        <fullName evidence="2">Alpha/beta fold hydrolase</fullName>
    </submittedName>
</protein>
<organism evidence="2 3">
    <name type="scientific">Tumebacillus amylolyticus</name>
    <dbReference type="NCBI Taxonomy" id="2801339"/>
    <lineage>
        <taxon>Bacteria</taxon>
        <taxon>Bacillati</taxon>
        <taxon>Bacillota</taxon>
        <taxon>Bacilli</taxon>
        <taxon>Bacillales</taxon>
        <taxon>Alicyclobacillaceae</taxon>
        <taxon>Tumebacillus</taxon>
    </lineage>
</organism>
<dbReference type="Pfam" id="PF12697">
    <property type="entry name" value="Abhydrolase_6"/>
    <property type="match status" value="1"/>
</dbReference>
<dbReference type="Proteomes" id="UP000602284">
    <property type="component" value="Unassembled WGS sequence"/>
</dbReference>
<dbReference type="GO" id="GO:0016787">
    <property type="term" value="F:hydrolase activity"/>
    <property type="evidence" value="ECO:0007669"/>
    <property type="project" value="UniProtKB-KW"/>
</dbReference>
<dbReference type="RefSeq" id="WP_201633923.1">
    <property type="nucleotide sequence ID" value="NZ_JAEQNB010000002.1"/>
</dbReference>
<dbReference type="PANTHER" id="PTHR13617:SF14">
    <property type="entry name" value="PROTEIN ABHD18"/>
    <property type="match status" value="1"/>
</dbReference>
<comment type="caution">
    <text evidence="2">The sequence shown here is derived from an EMBL/GenBank/DDBJ whole genome shotgun (WGS) entry which is preliminary data.</text>
</comment>
<dbReference type="InterPro" id="IPR000073">
    <property type="entry name" value="AB_hydrolase_1"/>
</dbReference>
<dbReference type="PANTHER" id="PTHR13617">
    <property type="entry name" value="PROTEIN ABHD18"/>
    <property type="match status" value="1"/>
</dbReference>
<evidence type="ECO:0000259" key="1">
    <source>
        <dbReference type="Pfam" id="PF12697"/>
    </source>
</evidence>
<keyword evidence="2" id="KW-0378">Hydrolase</keyword>
<dbReference type="InterPro" id="IPR029058">
    <property type="entry name" value="AB_hydrolase_fold"/>
</dbReference>
<name>A0ABS1J950_9BACL</name>
<feature type="domain" description="AB hydrolase-1" evidence="1">
    <location>
        <begin position="102"/>
        <end position="295"/>
    </location>
</feature>
<evidence type="ECO:0000313" key="2">
    <source>
        <dbReference type="EMBL" id="MBL0386808.1"/>
    </source>
</evidence>
<dbReference type="EMBL" id="JAEQNB010000002">
    <property type="protein sequence ID" value="MBL0386808.1"/>
    <property type="molecule type" value="Genomic_DNA"/>
</dbReference>
<keyword evidence="3" id="KW-1185">Reference proteome</keyword>
<gene>
    <name evidence="2" type="ORF">JJB07_09095</name>
</gene>
<accession>A0ABS1J950</accession>
<proteinExistence type="predicted"/>
<evidence type="ECO:0000313" key="3">
    <source>
        <dbReference type="Proteomes" id="UP000602284"/>
    </source>
</evidence>
<sequence length="341" mass="39384">MIKKLFAKTLDHFGISFLYRERSKVRHCKPGIGFPSDNFDEFYNTPDVPDLNLHRETQRSDGYEVGRFDFESPLTSTHPENDGARGEYYIRHDKQPSNRVSVVVIHGWRMEHLERVHKMFTKSFLQAGYDLYFPTAPYHFDRALPGSYSGEHLVTADLDHSVRSMRQTTSEIRALIRWIKQHRGGKVVVVGVSMGGYFSNMMALAEEEADYVISVMYGNSLVHSVWHTRIGRFIKQDMQQGGITLQDLEHAWRMTEPSRWQPKVPRENILFLHGLYDVYIPPADTNALWEAWGRPDRVLYPCGHAGIVLYRRQMARDVMNWLQGKLSAEHASALQEVAASQ</sequence>
<dbReference type="Gene3D" id="3.40.50.1820">
    <property type="entry name" value="alpha/beta hydrolase"/>
    <property type="match status" value="1"/>
</dbReference>